<dbReference type="SMART" id="SM00175">
    <property type="entry name" value="RAB"/>
    <property type="match status" value="1"/>
</dbReference>
<feature type="binding site" evidence="8">
    <location>
        <position position="348"/>
    </location>
    <ligand>
        <name>Mg(2+)</name>
        <dbReference type="ChEBI" id="CHEBI:18420"/>
    </ligand>
</feature>
<keyword evidence="1" id="KW-0519">Myristate</keyword>
<evidence type="ECO:0000256" key="6">
    <source>
        <dbReference type="ARBA" id="ARBA00072409"/>
    </source>
</evidence>
<evidence type="ECO:0000256" key="8">
    <source>
        <dbReference type="PIRSR" id="PIRSR606689-2"/>
    </source>
</evidence>
<dbReference type="GO" id="GO:0005525">
    <property type="term" value="F:GTP binding"/>
    <property type="evidence" value="ECO:0007669"/>
    <property type="project" value="UniProtKB-KW"/>
</dbReference>
<evidence type="ECO:0000256" key="9">
    <source>
        <dbReference type="SAM" id="MobiDB-lite"/>
    </source>
</evidence>
<evidence type="ECO:0000256" key="5">
    <source>
        <dbReference type="ARBA" id="ARBA00054648"/>
    </source>
</evidence>
<evidence type="ECO:0000256" key="2">
    <source>
        <dbReference type="ARBA" id="ARBA00022741"/>
    </source>
</evidence>
<dbReference type="Pfam" id="PF00025">
    <property type="entry name" value="Arf"/>
    <property type="match status" value="1"/>
</dbReference>
<dbReference type="PANTHER" id="PTHR11711">
    <property type="entry name" value="ADP RIBOSYLATION FACTOR-RELATED"/>
    <property type="match status" value="1"/>
</dbReference>
<dbReference type="FunFam" id="3.40.50.300:FF:000898">
    <property type="entry name" value="ADP-ribosylation factor-like protein 11"/>
    <property type="match status" value="1"/>
</dbReference>
<dbReference type="PRINTS" id="PR00328">
    <property type="entry name" value="SAR1GTPBP"/>
</dbReference>
<feature type="compositionally biased region" description="Basic residues" evidence="9">
    <location>
        <begin position="127"/>
        <end position="149"/>
    </location>
</feature>
<evidence type="ECO:0000256" key="7">
    <source>
        <dbReference type="PIRSR" id="PIRSR606689-1"/>
    </source>
</evidence>
<feature type="compositionally biased region" description="Low complexity" evidence="9">
    <location>
        <begin position="260"/>
        <end position="274"/>
    </location>
</feature>
<feature type="compositionally biased region" description="Polar residues" evidence="9">
    <location>
        <begin position="151"/>
        <end position="167"/>
    </location>
</feature>
<feature type="compositionally biased region" description="Low complexity" evidence="9">
    <location>
        <begin position="86"/>
        <end position="126"/>
    </location>
</feature>
<name>A0A0K2T764_LEPSM</name>
<dbReference type="InterPro" id="IPR024156">
    <property type="entry name" value="Small_GTPase_ARF"/>
</dbReference>
<dbReference type="PROSITE" id="PS51419">
    <property type="entry name" value="RAB"/>
    <property type="match status" value="1"/>
</dbReference>
<keyword evidence="8" id="KW-0479">Metal-binding</keyword>
<dbReference type="GO" id="GO:0016192">
    <property type="term" value="P:vesicle-mediated transport"/>
    <property type="evidence" value="ECO:0007669"/>
    <property type="project" value="UniProtKB-ARBA"/>
</dbReference>
<evidence type="ECO:0000256" key="3">
    <source>
        <dbReference type="ARBA" id="ARBA00023134"/>
    </source>
</evidence>
<dbReference type="SMART" id="SM00178">
    <property type="entry name" value="SAR"/>
    <property type="match status" value="1"/>
</dbReference>
<comment type="function">
    <text evidence="5">May play a role in apoptosis. May act as a tumor suppressor.</text>
</comment>
<organism evidence="10">
    <name type="scientific">Lepeophtheirus salmonis</name>
    <name type="common">Salmon louse</name>
    <name type="synonym">Caligus salmonis</name>
    <dbReference type="NCBI Taxonomy" id="72036"/>
    <lineage>
        <taxon>Eukaryota</taxon>
        <taxon>Metazoa</taxon>
        <taxon>Ecdysozoa</taxon>
        <taxon>Arthropoda</taxon>
        <taxon>Crustacea</taxon>
        <taxon>Multicrustacea</taxon>
        <taxon>Hexanauplia</taxon>
        <taxon>Copepoda</taxon>
        <taxon>Siphonostomatoida</taxon>
        <taxon>Caligidae</taxon>
        <taxon>Lepeophtheirus</taxon>
    </lineage>
</organism>
<dbReference type="InterPro" id="IPR005225">
    <property type="entry name" value="Small_GTP-bd"/>
</dbReference>
<dbReference type="SUPFAM" id="SSF52540">
    <property type="entry name" value="P-loop containing nucleoside triphosphate hydrolases"/>
    <property type="match status" value="1"/>
</dbReference>
<dbReference type="NCBIfam" id="TIGR00231">
    <property type="entry name" value="small_GTP"/>
    <property type="match status" value="1"/>
</dbReference>
<feature type="binding site" evidence="8">
    <location>
        <position position="331"/>
    </location>
    <ligand>
        <name>Mg(2+)</name>
        <dbReference type="ChEBI" id="CHEBI:18420"/>
    </ligand>
</feature>
<protein>
    <recommendedName>
        <fullName evidence="6">ADP-ribosylation factor-like protein 11</fullName>
    </recommendedName>
</protein>
<dbReference type="SMART" id="SM00173">
    <property type="entry name" value="RAS"/>
    <property type="match status" value="1"/>
</dbReference>
<dbReference type="GO" id="GO:0046872">
    <property type="term" value="F:metal ion binding"/>
    <property type="evidence" value="ECO:0007669"/>
    <property type="project" value="UniProtKB-KW"/>
</dbReference>
<accession>A0A0K2T764</accession>
<proteinExistence type="predicted"/>
<keyword evidence="3 7" id="KW-0342">GTP-binding</keyword>
<sequence length="499" mass="55023">MDEQIHNHSSGGHTQHQTYWNINNYSIQQNVCYCRVHSALPYSQSSTLAPQFIRQYRTIEPNYSNRGIVPETGILSTPPSRRHKSNNSTGGSSNNTSFSSSSSSSGNSSMLLNTSNNSCKSSASKSSGHRHRSKFRKDHHHHYHNHPHHQYPTSPQIYKSAPSSPVNNRHDSYLLNNNNIDGSKKKPTSPEPSRRAYLTLDKLERGNLLSEKPSAASTPLISGCCGGVMKDLHSSCPAKKKSSEKSSLHKRRSGSYSALDSVSTDSSDGIDGSIPAQPSGSSSAGNCVKNIVSWMSKVGKGTSALLDSLPSAFKGEDHHVVMVGLDSAGKTTVLYRLKFDQYINTVPTIGFNCEKIRGTLGDSRGLVFLVWDVGGQEKIRPLWRPYTRATDGIIFVVDSTDTGDRLDEAKMELHRIMKTQDNVGVPLLVIANKQDLPTSKSAPELERILELSKIGNSSLWYLEPCCAVTGEGLDIAIEKLHELIVKRRKIQKRIRNKTR</sequence>
<dbReference type="GO" id="GO:0003924">
    <property type="term" value="F:GTPase activity"/>
    <property type="evidence" value="ECO:0007669"/>
    <property type="project" value="InterPro"/>
</dbReference>
<dbReference type="GO" id="GO:0051649">
    <property type="term" value="P:establishment of localization in cell"/>
    <property type="evidence" value="ECO:0007669"/>
    <property type="project" value="UniProtKB-ARBA"/>
</dbReference>
<feature type="binding site" evidence="7">
    <location>
        <position position="375"/>
    </location>
    <ligand>
        <name>GTP</name>
        <dbReference type="ChEBI" id="CHEBI:37565"/>
    </ligand>
</feature>
<feature type="region of interest" description="Disordered" evidence="9">
    <location>
        <begin position="235"/>
        <end position="284"/>
    </location>
</feature>
<dbReference type="Gene3D" id="3.40.50.300">
    <property type="entry name" value="P-loop containing nucleotide triphosphate hydrolases"/>
    <property type="match status" value="1"/>
</dbReference>
<dbReference type="InterPro" id="IPR027417">
    <property type="entry name" value="P-loop_NTPase"/>
</dbReference>
<keyword evidence="4" id="KW-0449">Lipoprotein</keyword>
<feature type="binding site" evidence="7">
    <location>
        <begin position="432"/>
        <end position="435"/>
    </location>
    <ligand>
        <name>GTP</name>
        <dbReference type="ChEBI" id="CHEBI:37565"/>
    </ligand>
</feature>
<dbReference type="AlphaFoldDB" id="A0A0K2T764"/>
<evidence type="ECO:0000256" key="1">
    <source>
        <dbReference type="ARBA" id="ARBA00022707"/>
    </source>
</evidence>
<feature type="binding site" evidence="7">
    <location>
        <begin position="324"/>
        <end position="331"/>
    </location>
    <ligand>
        <name>GTP</name>
        <dbReference type="ChEBI" id="CHEBI:37565"/>
    </ligand>
</feature>
<evidence type="ECO:0000256" key="4">
    <source>
        <dbReference type="ARBA" id="ARBA00023288"/>
    </source>
</evidence>
<dbReference type="SMART" id="SM00177">
    <property type="entry name" value="ARF"/>
    <property type="match status" value="1"/>
</dbReference>
<keyword evidence="2 7" id="KW-0547">Nucleotide-binding</keyword>
<keyword evidence="8" id="KW-0460">Magnesium</keyword>
<dbReference type="InterPro" id="IPR006689">
    <property type="entry name" value="Small_GTPase_ARF/SAR"/>
</dbReference>
<feature type="region of interest" description="Disordered" evidence="9">
    <location>
        <begin position="64"/>
        <end position="195"/>
    </location>
</feature>
<reference evidence="10" key="1">
    <citation type="submission" date="2014-05" db="EMBL/GenBank/DDBJ databases">
        <authorList>
            <person name="Chronopoulou M."/>
        </authorList>
    </citation>
    <scope>NUCLEOTIDE SEQUENCE</scope>
    <source>
        <tissue evidence="10">Whole organism</tissue>
    </source>
</reference>
<dbReference type="PROSITE" id="PS51417">
    <property type="entry name" value="ARF"/>
    <property type="match status" value="1"/>
</dbReference>
<evidence type="ECO:0000313" key="10">
    <source>
        <dbReference type="EMBL" id="CDW21650.1"/>
    </source>
</evidence>
<dbReference type="EMBL" id="HACA01004289">
    <property type="protein sequence ID" value="CDW21650.1"/>
    <property type="molecule type" value="Transcribed_RNA"/>
</dbReference>